<dbReference type="AlphaFoldDB" id="A0A238VGL8"/>
<dbReference type="RefSeq" id="WP_089386904.1">
    <property type="nucleotide sequence ID" value="NZ_FZNM01000002.1"/>
</dbReference>
<organism evidence="3 5">
    <name type="scientific">Paracoccus sediminis</name>
    <dbReference type="NCBI Taxonomy" id="1214787"/>
    <lineage>
        <taxon>Bacteria</taxon>
        <taxon>Pseudomonadati</taxon>
        <taxon>Pseudomonadota</taxon>
        <taxon>Alphaproteobacteria</taxon>
        <taxon>Rhodobacterales</taxon>
        <taxon>Paracoccaceae</taxon>
        <taxon>Paracoccus</taxon>
    </lineage>
</organism>
<evidence type="ECO:0000256" key="1">
    <source>
        <dbReference type="SAM" id="MobiDB-lite"/>
    </source>
</evidence>
<dbReference type="InterPro" id="IPR003593">
    <property type="entry name" value="AAA+_ATPase"/>
</dbReference>
<name>A0A238VGL8_9RHOB</name>
<proteinExistence type="predicted"/>
<dbReference type="SUPFAM" id="SSF81901">
    <property type="entry name" value="HCP-like"/>
    <property type="match status" value="1"/>
</dbReference>
<dbReference type="Pfam" id="PF13401">
    <property type="entry name" value="AAA_22"/>
    <property type="match status" value="1"/>
</dbReference>
<evidence type="ECO:0000313" key="3">
    <source>
        <dbReference type="EMBL" id="SNR33552.1"/>
    </source>
</evidence>
<gene>
    <name evidence="4" type="ORF">EYF88_04120</name>
    <name evidence="3" type="ORF">SAMN06265378_102198</name>
</gene>
<feature type="region of interest" description="Disordered" evidence="1">
    <location>
        <begin position="297"/>
        <end position="338"/>
    </location>
</feature>
<dbReference type="CDD" id="cd00009">
    <property type="entry name" value="AAA"/>
    <property type="match status" value="1"/>
</dbReference>
<sequence>MDRSPFSSFCPSFRSVPRAGQWFLPEPHRQLIDAVQSSMAGGSRPVLILSGDPGVGKTTLARQIADRCGAHRRVALIGHIRAQLVDLPHQVPKAFGLAPDRAFGDAEQGAETVRRALRDAGGQALLIVDEAQALSDDGLDYLALLTGAADGENRPLTVLLMDGGDLQRRLAVHDGLRSRIGGRFRLVAFDEAETAAYIAHRFRVSGCSCHAGVQVFDESGARRLHALSGGVPRVIDTLVQRCLFQAAMTGQTAMDADFVRSCLATLAEDGGLAHLVVPGSARPVAKPAGAEAVAAPLRPENPPAVQDPPVEPVGRVKPLSDPVAVMPQDPGRRGPAHAMPGTPWKAGLAAAAAGLLILFPIPGNRGSADAVATASLLPLAPVLATAMQGVAGQGSASGRIASVPLMPGRARVEDAPDPDRLLSDGLAIGGADPARAARLYARAALWGNDRAAYYLGQLYETGVGVGVDLDRAKGWYEQAPDLRGAAARLADLRADEPAKGSEPPASPIPVRQVLFKAGQTELHWQGDAPRFRVEYVPAGGRGSMRSFETALSGALIPHPVARWRVVPLRRDGSAGPASPWSRPVPAAR</sequence>
<reference evidence="4 6" key="3">
    <citation type="submission" date="2019-02" db="EMBL/GenBank/DDBJ databases">
        <authorList>
            <person name="Zhang G."/>
        </authorList>
    </citation>
    <scope>NUCLEOTIDE SEQUENCE [LARGE SCALE GENOMIC DNA]</scope>
    <source>
        <strain evidence="4 6">CMB17</strain>
    </source>
</reference>
<dbReference type="SMART" id="SM00382">
    <property type="entry name" value="AAA"/>
    <property type="match status" value="1"/>
</dbReference>
<evidence type="ECO:0000259" key="2">
    <source>
        <dbReference type="SMART" id="SM00382"/>
    </source>
</evidence>
<dbReference type="InterPro" id="IPR027417">
    <property type="entry name" value="P-loop_NTPase"/>
</dbReference>
<dbReference type="EMBL" id="FZNM01000002">
    <property type="protein sequence ID" value="SNR33552.1"/>
    <property type="molecule type" value="Genomic_DNA"/>
</dbReference>
<feature type="domain" description="AAA+ ATPase" evidence="2">
    <location>
        <begin position="43"/>
        <end position="185"/>
    </location>
</feature>
<dbReference type="OrthoDB" id="7825074at2"/>
<dbReference type="InterPro" id="IPR052026">
    <property type="entry name" value="ExeA_AAA_ATPase_DNA-bind"/>
</dbReference>
<reference evidence="5" key="2">
    <citation type="submission" date="2017-06" db="EMBL/GenBank/DDBJ databases">
        <authorList>
            <person name="Varghese N."/>
            <person name="Submissions S."/>
        </authorList>
    </citation>
    <scope>NUCLEOTIDE SEQUENCE [LARGE SCALE GENOMIC DNA]</scope>
    <source>
        <strain evidence="5">DSM 26170</strain>
    </source>
</reference>
<reference evidence="3" key="1">
    <citation type="submission" date="2017-06" db="EMBL/GenBank/DDBJ databases">
        <authorList>
            <person name="Kim H.J."/>
            <person name="Triplett B.A."/>
        </authorList>
    </citation>
    <scope>NUCLEOTIDE SEQUENCE [LARGE SCALE GENOMIC DNA]</scope>
    <source>
        <strain evidence="3">DSM 26170</strain>
    </source>
</reference>
<dbReference type="GO" id="GO:0016887">
    <property type="term" value="F:ATP hydrolysis activity"/>
    <property type="evidence" value="ECO:0007669"/>
    <property type="project" value="InterPro"/>
</dbReference>
<dbReference type="PANTHER" id="PTHR35894">
    <property type="entry name" value="GENERAL SECRETION PATHWAY PROTEIN A-RELATED"/>
    <property type="match status" value="1"/>
</dbReference>
<keyword evidence="6" id="KW-1185">Reference proteome</keyword>
<evidence type="ECO:0000313" key="4">
    <source>
        <dbReference type="EMBL" id="TBN52088.1"/>
    </source>
</evidence>
<dbReference type="Proteomes" id="UP000292859">
    <property type="component" value="Unassembled WGS sequence"/>
</dbReference>
<dbReference type="InterPro" id="IPR049945">
    <property type="entry name" value="AAA_22"/>
</dbReference>
<evidence type="ECO:0000313" key="5">
    <source>
        <dbReference type="Proteomes" id="UP000198409"/>
    </source>
</evidence>
<accession>A0A238VGL8</accession>
<dbReference type="PANTHER" id="PTHR35894:SF1">
    <property type="entry name" value="PHOSPHORIBULOKINASE _ URIDINE KINASE FAMILY"/>
    <property type="match status" value="1"/>
</dbReference>
<feature type="compositionally biased region" description="Pro residues" evidence="1">
    <location>
        <begin position="299"/>
        <end position="311"/>
    </location>
</feature>
<dbReference type="Gene3D" id="3.40.50.300">
    <property type="entry name" value="P-loop containing nucleotide triphosphate hydrolases"/>
    <property type="match status" value="1"/>
</dbReference>
<dbReference type="Gene3D" id="1.25.40.10">
    <property type="entry name" value="Tetratricopeptide repeat domain"/>
    <property type="match status" value="1"/>
</dbReference>
<protein>
    <submittedName>
        <fullName evidence="4">AAA family ATPase</fullName>
    </submittedName>
    <submittedName>
        <fullName evidence="3">Type II secretory pathway, component ExeA (Predicted ATPase)</fullName>
    </submittedName>
</protein>
<dbReference type="EMBL" id="SIRL01000002">
    <property type="protein sequence ID" value="TBN52088.1"/>
    <property type="molecule type" value="Genomic_DNA"/>
</dbReference>
<dbReference type="Proteomes" id="UP000198409">
    <property type="component" value="Unassembled WGS sequence"/>
</dbReference>
<dbReference type="SUPFAM" id="SSF52540">
    <property type="entry name" value="P-loop containing nucleoside triphosphate hydrolases"/>
    <property type="match status" value="1"/>
</dbReference>
<dbReference type="InterPro" id="IPR011990">
    <property type="entry name" value="TPR-like_helical_dom_sf"/>
</dbReference>
<evidence type="ECO:0000313" key="6">
    <source>
        <dbReference type="Proteomes" id="UP000292859"/>
    </source>
</evidence>